<evidence type="ECO:0000313" key="3">
    <source>
        <dbReference type="Proteomes" id="UP001642502"/>
    </source>
</evidence>
<dbReference type="EMBL" id="CAWUON010000016">
    <property type="protein sequence ID" value="CAK7266060.1"/>
    <property type="molecule type" value="Genomic_DNA"/>
</dbReference>
<keyword evidence="3" id="KW-1185">Reference proteome</keyword>
<evidence type="ECO:0000256" key="1">
    <source>
        <dbReference type="SAM" id="MobiDB-lite"/>
    </source>
</evidence>
<sequence length="310" mass="32294">MASTAGAGSVAASLLGKNSGATSTPLMTSNVMSGIKNLPGGVASNQMRPRANTISHMEPPSMFMEDATHSFIRGMPPGVHSRHPSLAGLPMHGLEHLSFQSQPFTGVSSALDHGMGHDLLKLDTSSLDNHDFSGGLRTAPIQHIFSPDFDFDSPSFGHNSGSTINPNALHYDDSTQGPSLDSSSGLDRSGDQFGWLAAFGNQLPYGSVIEENAVDGSSPSAVSTGSQSGISDVMLDGSTYLSNMQTVTVAPPASSTESHTMSTASYMWNPALLHQPLPQNNFSLDLGTSSFSDLLSGLPVSPGAPPHAER</sequence>
<gene>
    <name evidence="2" type="ORF">SEPCBS119000_001829</name>
</gene>
<proteinExistence type="predicted"/>
<name>A0ABP0DCV8_9PEZI</name>
<reference evidence="2 3" key="1">
    <citation type="submission" date="2024-01" db="EMBL/GenBank/DDBJ databases">
        <authorList>
            <person name="Allen C."/>
            <person name="Tagirdzhanova G."/>
        </authorList>
    </citation>
    <scope>NUCLEOTIDE SEQUENCE [LARGE SCALE GENOMIC DNA]</scope>
    <source>
        <strain evidence="2 3">CBS 119000</strain>
    </source>
</reference>
<comment type="caution">
    <text evidence="2">The sequence shown here is derived from an EMBL/GenBank/DDBJ whole genome shotgun (WGS) entry which is preliminary data.</text>
</comment>
<feature type="region of interest" description="Disordered" evidence="1">
    <location>
        <begin position="162"/>
        <end position="186"/>
    </location>
</feature>
<organism evidence="2 3">
    <name type="scientific">Sporothrix epigloea</name>
    <dbReference type="NCBI Taxonomy" id="1892477"/>
    <lineage>
        <taxon>Eukaryota</taxon>
        <taxon>Fungi</taxon>
        <taxon>Dikarya</taxon>
        <taxon>Ascomycota</taxon>
        <taxon>Pezizomycotina</taxon>
        <taxon>Sordariomycetes</taxon>
        <taxon>Sordariomycetidae</taxon>
        <taxon>Ophiostomatales</taxon>
        <taxon>Ophiostomataceae</taxon>
        <taxon>Sporothrix</taxon>
    </lineage>
</organism>
<evidence type="ECO:0000313" key="2">
    <source>
        <dbReference type="EMBL" id="CAK7266060.1"/>
    </source>
</evidence>
<accession>A0ABP0DCV8</accession>
<protein>
    <submittedName>
        <fullName evidence="2">Uncharacterized protein</fullName>
    </submittedName>
</protein>
<dbReference type="Proteomes" id="UP001642502">
    <property type="component" value="Unassembled WGS sequence"/>
</dbReference>